<organism evidence="1 3">
    <name type="scientific">Nguyenibacter vanlangensis</name>
    <dbReference type="NCBI Taxonomy" id="1216886"/>
    <lineage>
        <taxon>Bacteria</taxon>
        <taxon>Pseudomonadati</taxon>
        <taxon>Pseudomonadota</taxon>
        <taxon>Alphaproteobacteria</taxon>
        <taxon>Acetobacterales</taxon>
        <taxon>Acetobacteraceae</taxon>
        <taxon>Nguyenibacter</taxon>
    </lineage>
</organism>
<protein>
    <submittedName>
        <fullName evidence="1">Uncharacterized protein</fullName>
    </submittedName>
</protein>
<dbReference type="RefSeq" id="WP_176640557.1">
    <property type="nucleotide sequence ID" value="NZ_CP152276.1"/>
</dbReference>
<gene>
    <name evidence="2" type="ORF">AAC691_05240</name>
    <name evidence="1" type="ORF">HUK84_12330</name>
</gene>
<proteinExistence type="predicted"/>
<reference evidence="2 4" key="2">
    <citation type="submission" date="2024-04" db="EMBL/GenBank/DDBJ databases">
        <title>Complete genome sequence of Nguyenibacter vanlangesis HBCM-1154, a strain capable of nitrogen fixation, IAA production, and phosphorus solubilization isolated from sugarcane soil.</title>
        <authorList>
            <person name="MY HANH P."/>
        </authorList>
    </citation>
    <scope>NUCLEOTIDE SEQUENCE [LARGE SCALE GENOMIC DNA]</scope>
    <source>
        <strain evidence="2 4">HBCM 1154</strain>
    </source>
</reference>
<sequence length="60" mass="6551">MTNAPADIATDLIARYGAQAAAHATDRMEEARAQNEIDDVQWWTAVLSAIEKRRPPSGKA</sequence>
<dbReference type="EMBL" id="CP152276">
    <property type="protein sequence ID" value="XAE43840.1"/>
    <property type="molecule type" value="Genomic_DNA"/>
</dbReference>
<evidence type="ECO:0000313" key="4">
    <source>
        <dbReference type="Proteomes" id="UP001449795"/>
    </source>
</evidence>
<dbReference type="Proteomes" id="UP000534870">
    <property type="component" value="Unassembled WGS sequence"/>
</dbReference>
<dbReference type="AlphaFoldDB" id="A0A7Y7M7J7"/>
<dbReference type="EMBL" id="JABXXP010000278">
    <property type="protein sequence ID" value="NVN11891.1"/>
    <property type="molecule type" value="Genomic_DNA"/>
</dbReference>
<evidence type="ECO:0000313" key="2">
    <source>
        <dbReference type="EMBL" id="XAE43840.1"/>
    </source>
</evidence>
<reference evidence="1 3" key="1">
    <citation type="submission" date="2020-06" db="EMBL/GenBank/DDBJ databases">
        <title>Description of novel acetic acid bacteria.</title>
        <authorList>
            <person name="Sombolestani A."/>
        </authorList>
    </citation>
    <scope>NUCLEOTIDE SEQUENCE [LARGE SCALE GENOMIC DNA]</scope>
    <source>
        <strain evidence="1 3">LMG 31431</strain>
    </source>
</reference>
<name>A0A7Y7M7J7_9PROT</name>
<accession>A0A7Y7M7J7</accession>
<evidence type="ECO:0000313" key="1">
    <source>
        <dbReference type="EMBL" id="NVN11891.1"/>
    </source>
</evidence>
<keyword evidence="4" id="KW-1185">Reference proteome</keyword>
<evidence type="ECO:0000313" key="3">
    <source>
        <dbReference type="Proteomes" id="UP000534870"/>
    </source>
</evidence>
<dbReference type="Proteomes" id="UP001449795">
    <property type="component" value="Chromosome"/>
</dbReference>